<feature type="domain" description="SGNH hydrolase-type esterase" evidence="1">
    <location>
        <begin position="50"/>
        <end position="220"/>
    </location>
</feature>
<reference evidence="2 3" key="1">
    <citation type="submission" date="2018-03" db="EMBL/GenBank/DDBJ databases">
        <title>Genomic Encyclopedia of Archaeal and Bacterial Type Strains, Phase II (KMG-II): from individual species to whole genera.</title>
        <authorList>
            <person name="Goeker M."/>
        </authorList>
    </citation>
    <scope>NUCLEOTIDE SEQUENCE [LARGE SCALE GENOMIC DNA]</scope>
    <source>
        <strain evidence="2 3">DSM 100673</strain>
    </source>
</reference>
<dbReference type="RefSeq" id="WP_106607464.1">
    <property type="nucleotide sequence ID" value="NZ_PYGJ01000002.1"/>
</dbReference>
<evidence type="ECO:0000313" key="2">
    <source>
        <dbReference type="EMBL" id="PSL21281.1"/>
    </source>
</evidence>
<gene>
    <name evidence="2" type="ORF">CLV88_102401</name>
</gene>
<dbReference type="Gene3D" id="3.40.50.1110">
    <property type="entry name" value="SGNH hydrolase"/>
    <property type="match status" value="1"/>
</dbReference>
<dbReference type="Pfam" id="PF13472">
    <property type="entry name" value="Lipase_GDSL_2"/>
    <property type="match status" value="1"/>
</dbReference>
<keyword evidence="3" id="KW-1185">Reference proteome</keyword>
<name>A0A2P8FHT7_9RHOB</name>
<dbReference type="Proteomes" id="UP000240418">
    <property type="component" value="Unassembled WGS sequence"/>
</dbReference>
<protein>
    <submittedName>
        <fullName evidence="2">Lysophospholipase L1-like esterase</fullName>
    </submittedName>
</protein>
<dbReference type="GO" id="GO:0016788">
    <property type="term" value="F:hydrolase activity, acting on ester bonds"/>
    <property type="evidence" value="ECO:0007669"/>
    <property type="project" value="UniProtKB-ARBA"/>
</dbReference>
<evidence type="ECO:0000313" key="3">
    <source>
        <dbReference type="Proteomes" id="UP000240418"/>
    </source>
</evidence>
<comment type="caution">
    <text evidence="2">The sequence shown here is derived from an EMBL/GenBank/DDBJ whole genome shotgun (WGS) entry which is preliminary data.</text>
</comment>
<dbReference type="AlphaFoldDB" id="A0A2P8FHT7"/>
<sequence length="234" mass="25753">MLDIFARLPLAPLLLAQGLRVRRNAQLLPEPPGARMGRSGTGPVLRLLIIGDSSAAGVGAATQETALCGQLVTNLARDFQVTWRLEAGTGATTFDTLISLKKLTPEPFEVVVSALGVNDTTRLRSEKRWRREQTELLVLVMKTFEARHGITSGLPPIGQYPMLPHPLRWMLGRHAKRLDDALADLASHNVALTHLALKLPFEERYLAIDGYHPSETAYALWANLLGTQIRELLA</sequence>
<dbReference type="OrthoDB" id="9804395at2"/>
<evidence type="ECO:0000259" key="1">
    <source>
        <dbReference type="Pfam" id="PF13472"/>
    </source>
</evidence>
<dbReference type="SUPFAM" id="SSF52266">
    <property type="entry name" value="SGNH hydrolase"/>
    <property type="match status" value="1"/>
</dbReference>
<proteinExistence type="predicted"/>
<dbReference type="EMBL" id="PYGJ01000002">
    <property type="protein sequence ID" value="PSL21281.1"/>
    <property type="molecule type" value="Genomic_DNA"/>
</dbReference>
<dbReference type="InterPro" id="IPR036514">
    <property type="entry name" value="SGNH_hydro_sf"/>
</dbReference>
<organism evidence="2 3">
    <name type="scientific">Shimia abyssi</name>
    <dbReference type="NCBI Taxonomy" id="1662395"/>
    <lineage>
        <taxon>Bacteria</taxon>
        <taxon>Pseudomonadati</taxon>
        <taxon>Pseudomonadota</taxon>
        <taxon>Alphaproteobacteria</taxon>
        <taxon>Rhodobacterales</taxon>
        <taxon>Roseobacteraceae</taxon>
    </lineage>
</organism>
<dbReference type="InterPro" id="IPR013830">
    <property type="entry name" value="SGNH_hydro"/>
</dbReference>
<dbReference type="CDD" id="cd01836">
    <property type="entry name" value="FeeA_FeeB_like"/>
    <property type="match status" value="1"/>
</dbReference>
<accession>A0A2P8FHT7</accession>